<dbReference type="InterPro" id="IPR006586">
    <property type="entry name" value="ADAM_Cys-rich"/>
</dbReference>
<dbReference type="Pfam" id="PF17771">
    <property type="entry name" value="ADAMTS_CR_2"/>
    <property type="match status" value="1"/>
</dbReference>
<keyword evidence="13" id="KW-1185">Reference proteome</keyword>
<gene>
    <name evidence="12" type="ORF">O3P69_000505</name>
</gene>
<keyword evidence="2 8" id="KW-0479">Metal-binding</keyword>
<dbReference type="GO" id="GO:0006508">
    <property type="term" value="P:proteolysis"/>
    <property type="evidence" value="ECO:0007669"/>
    <property type="project" value="UniProtKB-KW"/>
</dbReference>
<keyword evidence="5" id="KW-0482">Metalloprotease</keyword>
<keyword evidence="6" id="KW-1015">Disulfide bond</keyword>
<feature type="binding site" evidence="8">
    <location>
        <position position="407"/>
    </location>
    <ligand>
        <name>Zn(2+)</name>
        <dbReference type="ChEBI" id="CHEBI:29105"/>
        <note>catalytic</note>
    </ligand>
</feature>
<feature type="chain" id="PRO_5043822147" description="Peptidase M12B domain-containing protein" evidence="10">
    <location>
        <begin position="22"/>
        <end position="597"/>
    </location>
</feature>
<accession>A0AAW0UUS3</accession>
<evidence type="ECO:0000313" key="13">
    <source>
        <dbReference type="Proteomes" id="UP001487740"/>
    </source>
</evidence>
<comment type="caution">
    <text evidence="12">The sequence shown here is derived from an EMBL/GenBank/DDBJ whole genome shotgun (WGS) entry which is preliminary data.</text>
</comment>
<dbReference type="AlphaFoldDB" id="A0AAW0UUS3"/>
<dbReference type="EMBL" id="JARAKH010000006">
    <property type="protein sequence ID" value="KAK8403475.1"/>
    <property type="molecule type" value="Genomic_DNA"/>
</dbReference>
<keyword evidence="7" id="KW-0325">Glycoprotein</keyword>
<evidence type="ECO:0000256" key="8">
    <source>
        <dbReference type="PROSITE-ProRule" id="PRU00276"/>
    </source>
</evidence>
<feature type="active site" evidence="8">
    <location>
        <position position="398"/>
    </location>
</feature>
<keyword evidence="1" id="KW-0645">Protease</keyword>
<evidence type="ECO:0000256" key="10">
    <source>
        <dbReference type="SAM" id="SignalP"/>
    </source>
</evidence>
<dbReference type="SMART" id="SM00608">
    <property type="entry name" value="ACR"/>
    <property type="match status" value="1"/>
</dbReference>
<evidence type="ECO:0000256" key="9">
    <source>
        <dbReference type="SAM" id="MobiDB-lite"/>
    </source>
</evidence>
<feature type="compositionally biased region" description="Basic residues" evidence="9">
    <location>
        <begin position="545"/>
        <end position="580"/>
    </location>
</feature>
<evidence type="ECO:0000256" key="2">
    <source>
        <dbReference type="ARBA" id="ARBA00022723"/>
    </source>
</evidence>
<keyword evidence="4 8" id="KW-0862">Zinc</keyword>
<dbReference type="PANTHER" id="PTHR11905:SF159">
    <property type="entry name" value="ADAM METALLOPROTEASE"/>
    <property type="match status" value="1"/>
</dbReference>
<dbReference type="PROSITE" id="PS50215">
    <property type="entry name" value="ADAM_MEPRO"/>
    <property type="match status" value="1"/>
</dbReference>
<dbReference type="Gene3D" id="3.40.390.10">
    <property type="entry name" value="Collagenase (Catalytic Domain)"/>
    <property type="match status" value="1"/>
</dbReference>
<evidence type="ECO:0000256" key="6">
    <source>
        <dbReference type="ARBA" id="ARBA00023157"/>
    </source>
</evidence>
<dbReference type="GO" id="GO:0004222">
    <property type="term" value="F:metalloendopeptidase activity"/>
    <property type="evidence" value="ECO:0007669"/>
    <property type="project" value="InterPro"/>
</dbReference>
<proteinExistence type="predicted"/>
<evidence type="ECO:0000256" key="1">
    <source>
        <dbReference type="ARBA" id="ARBA00022670"/>
    </source>
</evidence>
<protein>
    <recommendedName>
        <fullName evidence="11">Peptidase M12B domain-containing protein</fullName>
    </recommendedName>
</protein>
<dbReference type="SUPFAM" id="SSF55486">
    <property type="entry name" value="Metalloproteases ('zincins'), catalytic domain"/>
    <property type="match status" value="1"/>
</dbReference>
<sequence>MRPSATWALYLVGSLLTLTHASPLQVVLADTGAPLTPQEEDALFSRHPEAEGYRVLRWEAGAAGTQRTRREVNTGSSLRLHLPLPPGHVELVLEKNSIAAPDLESRFQNASTAGDEEQLLTDCFYSGGSSVSWAVMSTCDGLSGLLLHGGKNYRVEELAPPPRQQHHRHHRPYPHGDPDSPLLVIFPFSLAPTTTSDTANLTRVWSDAHAETPHTPAVEEHTHVLGHRRTRAVRRRVTGKSPSKYMMELAVYIDDSLVSHVKKRYPTANPKKKAEEIVMTLLNVVNRVFSDPSLGAVSVKLVVRKLKFLGAGVVSEAAGDGNAYLGNFCVWQAESTSKRQAKHWDHALLLTGVDLYSDEPQYTSTTGMSFIGGMCSHRHSCSIVEGTKFTSAFTIAHEMGHSMNLVHDGEKTAATCSKTGHLMATSLNDGGHTWSSCSKKQLRDFLRKQGTCLAEEGGGGMLTYPIPDEVLPGRKFDADQQCHYMFGKGWSHAPDHQPNVCQEIWCYKGLKLRSPGVSPLDGTTCGRNKVCIKGRCQSTGAAKNRQYRTNKKKQSGGRRKKKMMKKIVKKLMKKEKKKIRPSNEEKDESIGRSGGPE</sequence>
<feature type="region of interest" description="Disordered" evidence="9">
    <location>
        <begin position="542"/>
        <end position="597"/>
    </location>
</feature>
<evidence type="ECO:0000256" key="3">
    <source>
        <dbReference type="ARBA" id="ARBA00022801"/>
    </source>
</evidence>
<comment type="caution">
    <text evidence="8">Lacks conserved residue(s) required for the propagation of feature annotation.</text>
</comment>
<feature type="domain" description="Peptidase M12B" evidence="11">
    <location>
        <begin position="245"/>
        <end position="449"/>
    </location>
</feature>
<feature type="binding site" evidence="8">
    <location>
        <position position="397"/>
    </location>
    <ligand>
        <name>Zn(2+)</name>
        <dbReference type="ChEBI" id="CHEBI:29105"/>
        <note>catalytic</note>
    </ligand>
</feature>
<dbReference type="GO" id="GO:0046872">
    <property type="term" value="F:metal ion binding"/>
    <property type="evidence" value="ECO:0007669"/>
    <property type="project" value="UniProtKB-KW"/>
</dbReference>
<organism evidence="12 13">
    <name type="scientific">Scylla paramamosain</name>
    <name type="common">Mud crab</name>
    <dbReference type="NCBI Taxonomy" id="85552"/>
    <lineage>
        <taxon>Eukaryota</taxon>
        <taxon>Metazoa</taxon>
        <taxon>Ecdysozoa</taxon>
        <taxon>Arthropoda</taxon>
        <taxon>Crustacea</taxon>
        <taxon>Multicrustacea</taxon>
        <taxon>Malacostraca</taxon>
        <taxon>Eumalacostraca</taxon>
        <taxon>Eucarida</taxon>
        <taxon>Decapoda</taxon>
        <taxon>Pleocyemata</taxon>
        <taxon>Brachyura</taxon>
        <taxon>Eubrachyura</taxon>
        <taxon>Portunoidea</taxon>
        <taxon>Portunidae</taxon>
        <taxon>Portuninae</taxon>
        <taxon>Scylla</taxon>
    </lineage>
</organism>
<dbReference type="InterPro" id="IPR024079">
    <property type="entry name" value="MetalloPept_cat_dom_sf"/>
</dbReference>
<evidence type="ECO:0000256" key="4">
    <source>
        <dbReference type="ARBA" id="ARBA00022833"/>
    </source>
</evidence>
<feature type="binding site" evidence="8">
    <location>
        <position position="401"/>
    </location>
    <ligand>
        <name>Zn(2+)</name>
        <dbReference type="ChEBI" id="CHEBI:29105"/>
        <note>catalytic</note>
    </ligand>
</feature>
<dbReference type="InterPro" id="IPR041645">
    <property type="entry name" value="ADAMTS_CR_2"/>
</dbReference>
<dbReference type="InterPro" id="IPR001590">
    <property type="entry name" value="Peptidase_M12B"/>
</dbReference>
<reference evidence="12 13" key="1">
    <citation type="submission" date="2023-03" db="EMBL/GenBank/DDBJ databases">
        <title>High-quality genome of Scylla paramamosain provides insights in environmental adaptation.</title>
        <authorList>
            <person name="Zhang L."/>
        </authorList>
    </citation>
    <scope>NUCLEOTIDE SEQUENCE [LARGE SCALE GENOMIC DNA]</scope>
    <source>
        <strain evidence="12">LZ_2023a</strain>
        <tissue evidence="12">Muscle</tissue>
    </source>
</reference>
<evidence type="ECO:0000313" key="12">
    <source>
        <dbReference type="EMBL" id="KAK8403475.1"/>
    </source>
</evidence>
<dbReference type="PANTHER" id="PTHR11905">
    <property type="entry name" value="ADAM A DISINTEGRIN AND METALLOPROTEASE DOMAIN"/>
    <property type="match status" value="1"/>
</dbReference>
<dbReference type="Gene3D" id="3.40.1620.60">
    <property type="match status" value="1"/>
</dbReference>
<evidence type="ECO:0000256" key="5">
    <source>
        <dbReference type="ARBA" id="ARBA00023049"/>
    </source>
</evidence>
<evidence type="ECO:0000259" key="11">
    <source>
        <dbReference type="PROSITE" id="PS50215"/>
    </source>
</evidence>
<evidence type="ECO:0000256" key="7">
    <source>
        <dbReference type="ARBA" id="ARBA00023180"/>
    </source>
</evidence>
<feature type="compositionally biased region" description="Basic and acidic residues" evidence="9">
    <location>
        <begin position="581"/>
        <end position="590"/>
    </location>
</feature>
<dbReference type="Proteomes" id="UP001487740">
    <property type="component" value="Unassembled WGS sequence"/>
</dbReference>
<feature type="signal peptide" evidence="10">
    <location>
        <begin position="1"/>
        <end position="21"/>
    </location>
</feature>
<dbReference type="Pfam" id="PF01421">
    <property type="entry name" value="Reprolysin"/>
    <property type="match status" value="1"/>
</dbReference>
<keyword evidence="10" id="KW-0732">Signal</keyword>
<keyword evidence="3" id="KW-0378">Hydrolase</keyword>
<name>A0AAW0UUS3_SCYPA</name>